<dbReference type="Gene3D" id="3.30.360.10">
    <property type="entry name" value="Dihydrodipicolinate Reductase, domain 2"/>
    <property type="match status" value="1"/>
</dbReference>
<name>A0ABN2AHT3_9ACTN</name>
<feature type="domain" description="Gfo/Idh/MocA-like oxidoreductase N-terminal" evidence="2">
    <location>
        <begin position="23"/>
        <end position="123"/>
    </location>
</feature>
<protein>
    <submittedName>
        <fullName evidence="4">Gfo/Idh/MocA family oxidoreductase</fullName>
    </submittedName>
</protein>
<dbReference type="Proteomes" id="UP001500363">
    <property type="component" value="Unassembled WGS sequence"/>
</dbReference>
<dbReference type="SUPFAM" id="SSF51735">
    <property type="entry name" value="NAD(P)-binding Rossmann-fold domains"/>
    <property type="match status" value="1"/>
</dbReference>
<evidence type="ECO:0000256" key="1">
    <source>
        <dbReference type="ARBA" id="ARBA00023002"/>
    </source>
</evidence>
<reference evidence="4 5" key="1">
    <citation type="journal article" date="2019" name="Int. J. Syst. Evol. Microbiol.">
        <title>The Global Catalogue of Microorganisms (GCM) 10K type strain sequencing project: providing services to taxonomists for standard genome sequencing and annotation.</title>
        <authorList>
            <consortium name="The Broad Institute Genomics Platform"/>
            <consortium name="The Broad Institute Genome Sequencing Center for Infectious Disease"/>
            <person name="Wu L."/>
            <person name="Ma J."/>
        </authorList>
    </citation>
    <scope>NUCLEOTIDE SEQUENCE [LARGE SCALE GENOMIC DNA]</scope>
    <source>
        <strain evidence="4 5">JCM 14303</strain>
    </source>
</reference>
<gene>
    <name evidence="4" type="ORF">GCM10009741_18540</name>
</gene>
<feature type="domain" description="GFO/IDH/MocA-like oxidoreductase" evidence="3">
    <location>
        <begin position="134"/>
        <end position="258"/>
    </location>
</feature>
<dbReference type="Pfam" id="PF22725">
    <property type="entry name" value="GFO_IDH_MocA_C3"/>
    <property type="match status" value="1"/>
</dbReference>
<dbReference type="InterPro" id="IPR055170">
    <property type="entry name" value="GFO_IDH_MocA-like_dom"/>
</dbReference>
<comment type="caution">
    <text evidence="4">The sequence shown here is derived from an EMBL/GenBank/DDBJ whole genome shotgun (WGS) entry which is preliminary data.</text>
</comment>
<dbReference type="PANTHER" id="PTHR43818">
    <property type="entry name" value="BCDNA.GH03377"/>
    <property type="match status" value="1"/>
</dbReference>
<evidence type="ECO:0000313" key="4">
    <source>
        <dbReference type="EMBL" id="GAA1518860.1"/>
    </source>
</evidence>
<dbReference type="RefSeq" id="WP_344171996.1">
    <property type="nucleotide sequence ID" value="NZ_BAAANC010000001.1"/>
</dbReference>
<proteinExistence type="predicted"/>
<dbReference type="Pfam" id="PF01408">
    <property type="entry name" value="GFO_IDH_MocA"/>
    <property type="match status" value="1"/>
</dbReference>
<organism evidence="4 5">
    <name type="scientific">Kribbella lupini</name>
    <dbReference type="NCBI Taxonomy" id="291602"/>
    <lineage>
        <taxon>Bacteria</taxon>
        <taxon>Bacillati</taxon>
        <taxon>Actinomycetota</taxon>
        <taxon>Actinomycetes</taxon>
        <taxon>Propionibacteriales</taxon>
        <taxon>Kribbellaceae</taxon>
        <taxon>Kribbella</taxon>
    </lineage>
</organism>
<dbReference type="PANTHER" id="PTHR43818:SF11">
    <property type="entry name" value="BCDNA.GH03377"/>
    <property type="match status" value="1"/>
</dbReference>
<dbReference type="InterPro" id="IPR050463">
    <property type="entry name" value="Gfo/Idh/MocA_oxidrdct_glycsds"/>
</dbReference>
<dbReference type="InterPro" id="IPR036291">
    <property type="entry name" value="NAD(P)-bd_dom_sf"/>
</dbReference>
<accession>A0ABN2AHT3</accession>
<keyword evidence="1" id="KW-0560">Oxidoreductase</keyword>
<evidence type="ECO:0000313" key="5">
    <source>
        <dbReference type="Proteomes" id="UP001500363"/>
    </source>
</evidence>
<dbReference type="InterPro" id="IPR000683">
    <property type="entry name" value="Gfo/Idh/MocA-like_OxRdtase_N"/>
</dbReference>
<keyword evidence="5" id="KW-1185">Reference proteome</keyword>
<dbReference type="EMBL" id="BAAANC010000001">
    <property type="protein sequence ID" value="GAA1518860.1"/>
    <property type="molecule type" value="Genomic_DNA"/>
</dbReference>
<evidence type="ECO:0000259" key="2">
    <source>
        <dbReference type="Pfam" id="PF01408"/>
    </source>
</evidence>
<dbReference type="SUPFAM" id="SSF55347">
    <property type="entry name" value="Glyceraldehyde-3-phosphate dehydrogenase-like, C-terminal domain"/>
    <property type="match status" value="1"/>
</dbReference>
<dbReference type="Gene3D" id="3.40.50.720">
    <property type="entry name" value="NAD(P)-binding Rossmann-like Domain"/>
    <property type="match status" value="1"/>
</dbReference>
<evidence type="ECO:0000259" key="3">
    <source>
        <dbReference type="Pfam" id="PF22725"/>
    </source>
</evidence>
<sequence>MVSKPLKIAALGFWHVHAGDYSRQAQEHPGTELVAVWDDDPELGRAGAEKFGVPYTDDLDALLARDDLDGVTVTTSTDVHRDLMVKVANAGKHIFTEKVLAPTVAEAEEIVAAADTNGVKLVVSLPRLAHGYTQAIREVIDSGDLGTITYGRVRLSHDGAVSDGGKGGWLPERFFEPKTAIGGALTDLGCHPVYLTQLFLGSEPETVSAVYRSVAGLGLEDNAVVTVGYGDQKIGVIEAGFASRNPFTIEIFGTTGSLTYTEDGNALRVFGPAFGEGRQLPVPEHSKDPFGQWVDHINDGTRADDNIARAVELTRMVVAANEAAEQGQVVQYAVPRS</sequence>